<evidence type="ECO:0000313" key="2">
    <source>
        <dbReference type="Proteomes" id="UP001459277"/>
    </source>
</evidence>
<reference evidence="1 2" key="1">
    <citation type="submission" date="2024-01" db="EMBL/GenBank/DDBJ databases">
        <title>A telomere-to-telomere, gap-free genome of sweet tea (Lithocarpus litseifolius).</title>
        <authorList>
            <person name="Zhou J."/>
        </authorList>
    </citation>
    <scope>NUCLEOTIDE SEQUENCE [LARGE SCALE GENOMIC DNA]</scope>
    <source>
        <strain evidence="1">Zhou-2022a</strain>
        <tissue evidence="1">Leaf</tissue>
    </source>
</reference>
<evidence type="ECO:0000313" key="1">
    <source>
        <dbReference type="EMBL" id="KAK9982726.1"/>
    </source>
</evidence>
<sequence>MDLSGDCERFDRKSIFSGSRRYETRWDVLENIGSLCAGRAQVSLLHKFPSRQDRAKVALSLYSTSDSELSCLSKFKHVCYASSSIERQDLVFRKLDTRESRLSLIEQHKLESQGVRAQQENYCSNQTDAVDGEALSKARSRDSVSYNLCP</sequence>
<organism evidence="1 2">
    <name type="scientific">Lithocarpus litseifolius</name>
    <dbReference type="NCBI Taxonomy" id="425828"/>
    <lineage>
        <taxon>Eukaryota</taxon>
        <taxon>Viridiplantae</taxon>
        <taxon>Streptophyta</taxon>
        <taxon>Embryophyta</taxon>
        <taxon>Tracheophyta</taxon>
        <taxon>Spermatophyta</taxon>
        <taxon>Magnoliopsida</taxon>
        <taxon>eudicotyledons</taxon>
        <taxon>Gunneridae</taxon>
        <taxon>Pentapetalae</taxon>
        <taxon>rosids</taxon>
        <taxon>fabids</taxon>
        <taxon>Fagales</taxon>
        <taxon>Fagaceae</taxon>
        <taxon>Lithocarpus</taxon>
    </lineage>
</organism>
<dbReference type="AlphaFoldDB" id="A0AAW2B9L1"/>
<proteinExistence type="predicted"/>
<dbReference type="EMBL" id="JAZDWU010000046">
    <property type="protein sequence ID" value="KAK9982726.1"/>
    <property type="molecule type" value="Genomic_DNA"/>
</dbReference>
<gene>
    <name evidence="1" type="ORF">SO802_035346</name>
</gene>
<protein>
    <submittedName>
        <fullName evidence="1">Uncharacterized protein</fullName>
    </submittedName>
</protein>
<name>A0AAW2B9L1_9ROSI</name>
<dbReference type="Proteomes" id="UP001459277">
    <property type="component" value="Unassembled WGS sequence"/>
</dbReference>
<accession>A0AAW2B9L1</accession>
<comment type="caution">
    <text evidence="1">The sequence shown here is derived from an EMBL/GenBank/DDBJ whole genome shotgun (WGS) entry which is preliminary data.</text>
</comment>
<keyword evidence="2" id="KW-1185">Reference proteome</keyword>